<dbReference type="SUPFAM" id="SSF64484">
    <property type="entry name" value="beta and beta-prime subunits of DNA dependent RNA-polymerase"/>
    <property type="match status" value="1"/>
</dbReference>
<evidence type="ECO:0000256" key="14">
    <source>
        <dbReference type="ARBA" id="ARBA00048552"/>
    </source>
</evidence>
<gene>
    <name evidence="21" type="ORF">DGAL_LOCUS14647</name>
</gene>
<keyword evidence="5" id="KW-0240">DNA-directed RNA polymerase</keyword>
<dbReference type="InterPro" id="IPR000722">
    <property type="entry name" value="RNA_pol_asu"/>
</dbReference>
<dbReference type="Pfam" id="PF00623">
    <property type="entry name" value="RNA_pol_Rpb1_2"/>
    <property type="match status" value="2"/>
</dbReference>
<evidence type="ECO:0000256" key="17">
    <source>
        <dbReference type="ARBA" id="ARBA00074527"/>
    </source>
</evidence>
<dbReference type="FunFam" id="1.10.274.100:FF:000012">
    <property type="entry name" value="DNA-directed RNA polymerase subunit"/>
    <property type="match status" value="1"/>
</dbReference>
<dbReference type="GO" id="GO:0003677">
    <property type="term" value="F:DNA binding"/>
    <property type="evidence" value="ECO:0007669"/>
    <property type="project" value="InterPro"/>
</dbReference>
<evidence type="ECO:0000256" key="6">
    <source>
        <dbReference type="ARBA" id="ARBA00022553"/>
    </source>
</evidence>
<dbReference type="InterPro" id="IPR047107">
    <property type="entry name" value="DNA-dir_RNA_pol1_lsu_C"/>
</dbReference>
<feature type="domain" description="RNA polymerase N-terminal" evidence="20">
    <location>
        <begin position="181"/>
        <end position="444"/>
    </location>
</feature>
<dbReference type="Gene3D" id="6.20.50.80">
    <property type="match status" value="1"/>
</dbReference>
<reference evidence="21" key="1">
    <citation type="submission" date="2021-11" db="EMBL/GenBank/DDBJ databases">
        <authorList>
            <person name="Schell T."/>
        </authorList>
    </citation>
    <scope>NUCLEOTIDE SEQUENCE</scope>
    <source>
        <strain evidence="21">M5</strain>
    </source>
</reference>
<dbReference type="InterPro" id="IPR045867">
    <property type="entry name" value="DNA-dir_RpoC_beta_prime"/>
</dbReference>
<comment type="subunit">
    <text evidence="3">Component of the RNA polymerase I (Pol I) complex consisting of at least 13 subunits.</text>
</comment>
<dbReference type="InterPro" id="IPR044893">
    <property type="entry name" value="RNA_pol_Rpb1_clamp_domain"/>
</dbReference>
<comment type="subcellular location">
    <subcellularLocation>
        <location evidence="1">Nucleus</location>
        <location evidence="1">Nucleolus</location>
    </subcellularLocation>
</comment>
<comment type="similarity">
    <text evidence="2">Belongs to the RNA polymerase beta' chain family.</text>
</comment>
<evidence type="ECO:0000256" key="19">
    <source>
        <dbReference type="SAM" id="MobiDB-lite"/>
    </source>
</evidence>
<evidence type="ECO:0000256" key="4">
    <source>
        <dbReference type="ARBA" id="ARBA00012418"/>
    </source>
</evidence>
<evidence type="ECO:0000256" key="10">
    <source>
        <dbReference type="ARBA" id="ARBA00022833"/>
    </source>
</evidence>
<evidence type="ECO:0000256" key="13">
    <source>
        <dbReference type="ARBA" id="ARBA00023242"/>
    </source>
</evidence>
<keyword evidence="8" id="KW-0548">Nucleotidyltransferase</keyword>
<dbReference type="InterPro" id="IPR006592">
    <property type="entry name" value="RNA_pol_N"/>
</dbReference>
<evidence type="ECO:0000256" key="7">
    <source>
        <dbReference type="ARBA" id="ARBA00022679"/>
    </source>
</evidence>
<name>A0A8J2S7K9_9CRUS</name>
<keyword evidence="11" id="KW-0460">Magnesium</keyword>
<dbReference type="Gene3D" id="4.10.860.120">
    <property type="entry name" value="RNA polymerase II, clamp domain"/>
    <property type="match status" value="1"/>
</dbReference>
<evidence type="ECO:0000256" key="8">
    <source>
        <dbReference type="ARBA" id="ARBA00022695"/>
    </source>
</evidence>
<comment type="caution">
    <text evidence="21">The sequence shown here is derived from an EMBL/GenBank/DDBJ whole genome shotgun (WGS) entry which is preliminary data.</text>
</comment>
<feature type="compositionally biased region" description="Acidic residues" evidence="19">
    <location>
        <begin position="1182"/>
        <end position="1200"/>
    </location>
</feature>
<proteinExistence type="inferred from homology"/>
<feature type="compositionally biased region" description="Acidic residues" evidence="19">
    <location>
        <begin position="1161"/>
        <end position="1173"/>
    </location>
</feature>
<evidence type="ECO:0000256" key="1">
    <source>
        <dbReference type="ARBA" id="ARBA00004604"/>
    </source>
</evidence>
<evidence type="ECO:0000256" key="18">
    <source>
        <dbReference type="ARBA" id="ARBA00078097"/>
    </source>
</evidence>
<dbReference type="InterPro" id="IPR015699">
    <property type="entry name" value="DNA-dir_RNA_pol1_lsu_N"/>
</dbReference>
<dbReference type="Gene3D" id="6.10.250.2940">
    <property type="match status" value="1"/>
</dbReference>
<keyword evidence="10" id="KW-0862">Zinc</keyword>
<dbReference type="FunFam" id="2.40.40.20:FF:000001">
    <property type="entry name" value="DNA-directed RNA polymerase subunit"/>
    <property type="match status" value="1"/>
</dbReference>
<accession>A0A8J2S7K9</accession>
<evidence type="ECO:0000313" key="21">
    <source>
        <dbReference type="EMBL" id="CAH0111038.1"/>
    </source>
</evidence>
<evidence type="ECO:0000256" key="3">
    <source>
        <dbReference type="ARBA" id="ARBA00011251"/>
    </source>
</evidence>
<dbReference type="Gene3D" id="1.10.274.100">
    <property type="entry name" value="RNA polymerase Rpb1, domain 3"/>
    <property type="match status" value="1"/>
</dbReference>
<dbReference type="EC" id="2.7.7.6" evidence="4"/>
<sequence length="1498" mass="167902">MENQRSIHYYPESVTFGFHTANDIKKISVVEVTQPDTFNALGHPITNGLYDLQMGPYNEDAGKFLILIAEAHNLWQKEFQAGKKINVLKDCKGGFDKGSTNTDLAFGNMLMNPIELDENSDDEADKEAKTPSKHKRQPRATMYVTPNDARDLLRTLWKKERELFGQLYPVLLKTNIENPSDVFFLDVISVMPPKFRPVNVVAGLMSDNKQTTVLRKIVNDTYIVKTALFCYEQKSTDNIHEDSQRLLSSLQGQSLLEKLQTAWHGLQENVNMILDTSKNKDAKSLVGFKQVLEKKEGLLRMNMMGKRVNFAARSVITPDPNLDVEEVGVPDCFAKKLTNVHRHLKTGDVMLLNRQPTLHKPSMMAHKARVLMGEKTLRLHYANCKAYNADFDGDEMNAHFPQGEVARSEGYNIAAVPHQYLVPKDGTPLSGLIQDHMIAGVKLTMRGQFFNRADYQQLVFAGMGGREYDGKTKLLPPTILKPVALWSGKQILSSVIINLTPKDRQLINMNSTAKISIKDWQTVPPRKWNGGGPELQGNNMTENEVIIQHGELLVGVLDKMHYGSTSYSLVHLFNELYGGQYSCRLLSCFSRLFTAYLQLKGFSLGVEDILVTPQADKKRKKILKRLEKIGDLVAAKAVGVTPEQVEKCGMEIVRKKMEEVHFSQSAIKKMAIDREYKGMTDKINNDVNRQSGAKGSSVNAMQISCLLGQIELEGKRPPLMISGRSLPSFLAYDTSPRAGGFISGRFMTGIRPQEFFFHCMAGREGLIDTAVKTSRSGYLQRCLVKHLEGVAVAYDGTVRDSDGLVLQFLYGEDGLDICKSQFLNDKGLPFLVANRECVRLIEPVADESEQKQVDRAKKLVKRWLNKHGSLNKEKERKSGFLNFSSQCGVVESNENGKNGRTVAAIEIQKSWLALSAEERLTYSKKTGSPPDPVNAKFSFTRHMDVFDEQLNAIMSRYLDRSTQSIERKDLTRLVYNKAVAASCEPGEPVGLLAAQSIGEPSTQMTLNTFHFAGRGEMNVTLGIPRLREILMVAAANLQTPSMDIPLLSKGPKALRKAERLKLKLTRVALADVLENVHITEGLSIRDGERTRIYGLTFNFLPHASYKDRFCVKPKKVLQFFEKTFLFKVLLPLMKKEAEAQGKQSLFECKTATQARKAAAKEDDEMEGNAEEGETSNGRAKENDDENDDSDDGSNANDDDFATQRAKDADEHEYEDEDETDKEPVDEDGFGEEIHEKKKEDGDESDNEESNDKTMNEEDLAFEVAPSKEEMDLEKAEAYEVHKMALINEHSWIIDYDFDSTAFLNCTVTLSVPLFVEKVDLSSSLKKWAESTVVHHVPNIKRAFVIAPESDDGDIVIKTDGVNIRAMFEHAEILDINRLYTNDIHQVAKHYGVEAASRVIVKEVNNVFKVYGITVDPRHLSLVASFMTSGGSYRSFSRHGMADCTSPFQQMSFETATEFLKNATLQGKTDFLKTPSSRLIMGLPGCEGTGSFSLMAKLY</sequence>
<dbReference type="PANTHER" id="PTHR19376">
    <property type="entry name" value="DNA-DIRECTED RNA POLYMERASE"/>
    <property type="match status" value="1"/>
</dbReference>
<dbReference type="Pfam" id="PF04998">
    <property type="entry name" value="RNA_pol_Rpb1_5"/>
    <property type="match status" value="1"/>
</dbReference>
<organism evidence="21 22">
    <name type="scientific">Daphnia galeata</name>
    <dbReference type="NCBI Taxonomy" id="27404"/>
    <lineage>
        <taxon>Eukaryota</taxon>
        <taxon>Metazoa</taxon>
        <taxon>Ecdysozoa</taxon>
        <taxon>Arthropoda</taxon>
        <taxon>Crustacea</taxon>
        <taxon>Branchiopoda</taxon>
        <taxon>Diplostraca</taxon>
        <taxon>Cladocera</taxon>
        <taxon>Anomopoda</taxon>
        <taxon>Daphniidae</taxon>
        <taxon>Daphnia</taxon>
    </lineage>
</organism>
<evidence type="ECO:0000256" key="9">
    <source>
        <dbReference type="ARBA" id="ARBA00022723"/>
    </source>
</evidence>
<evidence type="ECO:0000256" key="15">
    <source>
        <dbReference type="ARBA" id="ARBA00053996"/>
    </source>
</evidence>
<dbReference type="Pfam" id="PF05000">
    <property type="entry name" value="RNA_pol_Rpb1_4"/>
    <property type="match status" value="1"/>
</dbReference>
<dbReference type="CDD" id="cd02735">
    <property type="entry name" value="RNAP_I_Rpa1_C"/>
    <property type="match status" value="1"/>
</dbReference>
<keyword evidence="22" id="KW-1185">Reference proteome</keyword>
<evidence type="ECO:0000259" key="20">
    <source>
        <dbReference type="SMART" id="SM00663"/>
    </source>
</evidence>
<evidence type="ECO:0000256" key="11">
    <source>
        <dbReference type="ARBA" id="ARBA00022842"/>
    </source>
</evidence>
<dbReference type="SMART" id="SM00663">
    <property type="entry name" value="RPOLA_N"/>
    <property type="match status" value="1"/>
</dbReference>
<dbReference type="GO" id="GO:0006351">
    <property type="term" value="P:DNA-templated transcription"/>
    <property type="evidence" value="ECO:0007669"/>
    <property type="project" value="InterPro"/>
</dbReference>
<dbReference type="Gene3D" id="2.40.40.20">
    <property type="match status" value="1"/>
</dbReference>
<feature type="compositionally biased region" description="Basic and acidic residues" evidence="19">
    <location>
        <begin position="1231"/>
        <end position="1240"/>
    </location>
</feature>
<evidence type="ECO:0000313" key="22">
    <source>
        <dbReference type="Proteomes" id="UP000789390"/>
    </source>
</evidence>
<feature type="compositionally biased region" description="Acidic residues" evidence="19">
    <location>
        <begin position="1210"/>
        <end position="1230"/>
    </location>
</feature>
<dbReference type="GO" id="GO:0046872">
    <property type="term" value="F:metal ion binding"/>
    <property type="evidence" value="ECO:0007669"/>
    <property type="project" value="UniProtKB-KW"/>
</dbReference>
<dbReference type="CDD" id="cd01435">
    <property type="entry name" value="RNAP_I_RPA1_N"/>
    <property type="match status" value="1"/>
</dbReference>
<dbReference type="Pfam" id="PF04983">
    <property type="entry name" value="RNA_pol_Rpb1_3"/>
    <property type="match status" value="1"/>
</dbReference>
<evidence type="ECO:0000256" key="2">
    <source>
        <dbReference type="ARBA" id="ARBA00006460"/>
    </source>
</evidence>
<dbReference type="EMBL" id="CAKKLH010000309">
    <property type="protein sequence ID" value="CAH0111038.1"/>
    <property type="molecule type" value="Genomic_DNA"/>
</dbReference>
<keyword evidence="12" id="KW-0804">Transcription</keyword>
<evidence type="ECO:0000256" key="16">
    <source>
        <dbReference type="ARBA" id="ARBA00074245"/>
    </source>
</evidence>
<dbReference type="InterPro" id="IPR007083">
    <property type="entry name" value="RNA_pol_Rpb1_4"/>
</dbReference>
<keyword evidence="13" id="KW-0539">Nucleus</keyword>
<comment type="catalytic activity">
    <reaction evidence="14">
        <text>RNA(n) + a ribonucleoside 5'-triphosphate = RNA(n+1) + diphosphate</text>
        <dbReference type="Rhea" id="RHEA:21248"/>
        <dbReference type="Rhea" id="RHEA-COMP:14527"/>
        <dbReference type="Rhea" id="RHEA-COMP:17342"/>
        <dbReference type="ChEBI" id="CHEBI:33019"/>
        <dbReference type="ChEBI" id="CHEBI:61557"/>
        <dbReference type="ChEBI" id="CHEBI:140395"/>
        <dbReference type="EC" id="2.7.7.6"/>
    </reaction>
</comment>
<dbReference type="GO" id="GO:0003899">
    <property type="term" value="F:DNA-directed RNA polymerase activity"/>
    <property type="evidence" value="ECO:0007669"/>
    <property type="project" value="UniProtKB-EC"/>
</dbReference>
<feature type="region of interest" description="Disordered" evidence="19">
    <location>
        <begin position="1156"/>
        <end position="1258"/>
    </location>
</feature>
<dbReference type="PANTHER" id="PTHR19376:SF11">
    <property type="entry name" value="DNA-DIRECTED RNA POLYMERASE I SUBUNIT RPA1"/>
    <property type="match status" value="1"/>
</dbReference>
<dbReference type="OrthoDB" id="270392at2759"/>
<dbReference type="GO" id="GO:0005736">
    <property type="term" value="C:RNA polymerase I complex"/>
    <property type="evidence" value="ECO:0007669"/>
    <property type="project" value="UniProtKB-ARBA"/>
</dbReference>
<dbReference type="InterPro" id="IPR007066">
    <property type="entry name" value="RNA_pol_Rpb1_3"/>
</dbReference>
<dbReference type="InterPro" id="IPR007081">
    <property type="entry name" value="RNA_pol_Rpb1_5"/>
</dbReference>
<protein>
    <recommendedName>
        <fullName evidence="16">DNA-directed RNA polymerase I subunit RPA1</fullName>
        <ecNumber evidence="4">2.7.7.6</ecNumber>
    </recommendedName>
    <alternativeName>
        <fullName evidence="18">DNA-directed RNA polymerase I largest subunit</fullName>
    </alternativeName>
    <alternativeName>
        <fullName evidence="17">DNA-directed RNA polymerase I subunit rpa1</fullName>
    </alternativeName>
</protein>
<keyword evidence="9" id="KW-0479">Metal-binding</keyword>
<keyword evidence="6" id="KW-0597">Phosphoprotein</keyword>
<dbReference type="InterPro" id="IPR038120">
    <property type="entry name" value="Rpb1_funnel_sf"/>
</dbReference>
<dbReference type="Proteomes" id="UP000789390">
    <property type="component" value="Unassembled WGS sequence"/>
</dbReference>
<dbReference type="Gene3D" id="3.30.70.2850">
    <property type="match status" value="2"/>
</dbReference>
<dbReference type="Gene3D" id="1.10.132.30">
    <property type="match status" value="1"/>
</dbReference>
<evidence type="ECO:0000256" key="12">
    <source>
        <dbReference type="ARBA" id="ARBA00023163"/>
    </source>
</evidence>
<keyword evidence="7" id="KW-0808">Transferase</keyword>
<evidence type="ECO:0000256" key="5">
    <source>
        <dbReference type="ARBA" id="ARBA00022478"/>
    </source>
</evidence>
<dbReference type="InterPro" id="IPR042102">
    <property type="entry name" value="RNA_pol_Rpb1_3_sf"/>
</dbReference>
<comment type="function">
    <text evidence="15">DNA-dependent RNA polymerase catalyzes the transcription of DNA into RNA using the four ribonucleoside triphosphates as substrates. Largest and catalytic core component of RNA polymerase I which synthesizes ribosomal RNA precursors. Forms the polymerase active center together with the second largest subunit. A single stranded DNA template strand of the promoter is positioned within the central active site cleft of Pol I. A bridging helix emanates from RPA1 and crosses the cleft near the catalytic site and is thought to promote translocation of Pol I by acting as a ratchet that moves the RNA-DNA hybrid through the active site by switching from straight to bent conformations at each step of nucleotide addition.</text>
</comment>